<keyword evidence="6 8" id="KW-0378">Hydrolase</keyword>
<dbReference type="HAMAP" id="MF_01818">
    <property type="entry name" value="RNase_Z_BN"/>
    <property type="match status" value="1"/>
</dbReference>
<dbReference type="PANTHER" id="PTHR46018:SF2">
    <property type="entry name" value="ZINC PHOSPHODIESTERASE ELAC PROTEIN 1"/>
    <property type="match status" value="1"/>
</dbReference>
<feature type="binding site" evidence="8">
    <location>
        <position position="63"/>
    </location>
    <ligand>
        <name>Zn(2+)</name>
        <dbReference type="ChEBI" id="CHEBI:29105"/>
        <label>1</label>
        <note>catalytic</note>
    </ligand>
</feature>
<evidence type="ECO:0000256" key="6">
    <source>
        <dbReference type="ARBA" id="ARBA00022801"/>
    </source>
</evidence>
<keyword evidence="7 8" id="KW-0862">Zinc</keyword>
<feature type="binding site" evidence="8">
    <location>
        <position position="65"/>
    </location>
    <ligand>
        <name>Zn(2+)</name>
        <dbReference type="ChEBI" id="CHEBI:29105"/>
        <label>2</label>
        <note>catalytic</note>
    </ligand>
</feature>
<dbReference type="InterPro" id="IPR036866">
    <property type="entry name" value="RibonucZ/Hydroxyglut_hydro"/>
</dbReference>
<dbReference type="PANTHER" id="PTHR46018">
    <property type="entry name" value="ZINC PHOSPHODIESTERASE ELAC PROTEIN 1"/>
    <property type="match status" value="1"/>
</dbReference>
<proteinExistence type="inferred from homology"/>
<feature type="binding site" evidence="8">
    <location>
        <position position="200"/>
    </location>
    <ligand>
        <name>Zn(2+)</name>
        <dbReference type="ChEBI" id="CHEBI:29105"/>
        <label>1</label>
        <note>catalytic</note>
    </ligand>
</feature>
<organism evidence="10 11">
    <name type="scientific">Candidatus Gemmiger excrementavium</name>
    <dbReference type="NCBI Taxonomy" id="2838608"/>
    <lineage>
        <taxon>Bacteria</taxon>
        <taxon>Bacillati</taxon>
        <taxon>Bacillota</taxon>
        <taxon>Clostridia</taxon>
        <taxon>Eubacteriales</taxon>
        <taxon>Gemmiger</taxon>
    </lineage>
</organism>
<evidence type="ECO:0000259" key="9">
    <source>
        <dbReference type="Pfam" id="PF12706"/>
    </source>
</evidence>
<keyword evidence="5 8" id="KW-0255">Endonuclease</keyword>
<dbReference type="InterPro" id="IPR001279">
    <property type="entry name" value="Metallo-B-lactamas"/>
</dbReference>
<dbReference type="AlphaFoldDB" id="A0A9D2F3S6"/>
<dbReference type="Gene3D" id="3.60.15.10">
    <property type="entry name" value="Ribonuclease Z/Hydroxyacylglutathione hydrolase-like"/>
    <property type="match status" value="1"/>
</dbReference>
<dbReference type="GO" id="GO:0008270">
    <property type="term" value="F:zinc ion binding"/>
    <property type="evidence" value="ECO:0007669"/>
    <property type="project" value="UniProtKB-UniRule"/>
</dbReference>
<feature type="domain" description="Metallo-beta-lactamase" evidence="9">
    <location>
        <begin position="32"/>
        <end position="260"/>
    </location>
</feature>
<comment type="similarity">
    <text evidence="8">Belongs to the RNase Z family.</text>
</comment>
<evidence type="ECO:0000313" key="10">
    <source>
        <dbReference type="EMBL" id="HIZ48431.1"/>
    </source>
</evidence>
<reference evidence="10" key="1">
    <citation type="journal article" date="2021" name="PeerJ">
        <title>Extensive microbial diversity within the chicken gut microbiome revealed by metagenomics and culture.</title>
        <authorList>
            <person name="Gilroy R."/>
            <person name="Ravi A."/>
            <person name="Getino M."/>
            <person name="Pursley I."/>
            <person name="Horton D.L."/>
            <person name="Alikhan N.F."/>
            <person name="Baker D."/>
            <person name="Gharbi K."/>
            <person name="Hall N."/>
            <person name="Watson M."/>
            <person name="Adriaenssens E.M."/>
            <person name="Foster-Nyarko E."/>
            <person name="Jarju S."/>
            <person name="Secka A."/>
            <person name="Antonio M."/>
            <person name="Oren A."/>
            <person name="Chaudhuri R.R."/>
            <person name="La Ragione R."/>
            <person name="Hildebrand F."/>
            <person name="Pallen M.J."/>
        </authorList>
    </citation>
    <scope>NUCLEOTIDE SEQUENCE</scope>
    <source>
        <strain evidence="10">3436</strain>
    </source>
</reference>
<comment type="function">
    <text evidence="8">Zinc phosphodiesterase, which displays some tRNA 3'-processing endonuclease activity. Probably involved in tRNA maturation, by removing a 3'-trailer from precursor tRNA.</text>
</comment>
<feature type="binding site" evidence="8">
    <location>
        <position position="259"/>
    </location>
    <ligand>
        <name>Zn(2+)</name>
        <dbReference type="ChEBI" id="CHEBI:29105"/>
        <label>2</label>
        <note>catalytic</note>
    </ligand>
</feature>
<comment type="subunit">
    <text evidence="1 8">Homodimer.</text>
</comment>
<comment type="catalytic activity">
    <reaction evidence="8">
        <text>Endonucleolytic cleavage of RNA, removing extra 3' nucleotides from tRNA precursor, generating 3' termini of tRNAs. A 3'-hydroxy group is left at the tRNA terminus and a 5'-phosphoryl group is left at the trailer molecule.</text>
        <dbReference type="EC" id="3.1.26.11"/>
    </reaction>
</comment>
<gene>
    <name evidence="8" type="primary">rnz</name>
    <name evidence="10" type="ORF">H9810_06930</name>
</gene>
<evidence type="ECO:0000256" key="3">
    <source>
        <dbReference type="ARBA" id="ARBA00022722"/>
    </source>
</evidence>
<dbReference type="EMBL" id="DXBO01000103">
    <property type="protein sequence ID" value="HIZ48431.1"/>
    <property type="molecule type" value="Genomic_DNA"/>
</dbReference>
<accession>A0A9D2F3S6</accession>
<keyword evidence="3 8" id="KW-0540">Nuclease</keyword>
<sequence>MLTVTLPGTGGTQPLPHRALACLAVTAAGGTVLLDCGEGTQTALRRWGVSAWRIHTVLLTHYHGDHILGLPGLLQTLASLGRTAPLTVAGPAGLDAVAGAVTALAGPLPFAVQWRQAGDTPFAAGPLTVTPFPLVHRVPCCGYALHLPRAGRFDPHKARAAGIPVPLWGRLQAGERVGGFTPDQVLGPPRRGLTVVYATDTAPCPAVIQAARDADLLCMDATYPDDADGDKAALYGHCTCRQTGETAAAAGVRRLWLTHYSAAVTDLAPGLAAAQKAYPAALAGTDGMRLELEFDKEETP</sequence>
<dbReference type="Proteomes" id="UP000824031">
    <property type="component" value="Unassembled WGS sequence"/>
</dbReference>
<dbReference type="EC" id="3.1.26.11" evidence="8"/>
<dbReference type="CDD" id="cd07717">
    <property type="entry name" value="RNaseZ_ZiPD-like_MBL-fold"/>
    <property type="match status" value="1"/>
</dbReference>
<feature type="binding site" evidence="8">
    <location>
        <position position="136"/>
    </location>
    <ligand>
        <name>Zn(2+)</name>
        <dbReference type="ChEBI" id="CHEBI:29105"/>
        <label>1</label>
        <note>catalytic</note>
    </ligand>
</feature>
<dbReference type="Pfam" id="PF12706">
    <property type="entry name" value="Lactamase_B_2"/>
    <property type="match status" value="1"/>
</dbReference>
<dbReference type="InterPro" id="IPR013471">
    <property type="entry name" value="RNase_Z/BN"/>
</dbReference>
<feature type="binding site" evidence="8">
    <location>
        <position position="66"/>
    </location>
    <ligand>
        <name>Zn(2+)</name>
        <dbReference type="ChEBI" id="CHEBI:29105"/>
        <label>2</label>
        <note>catalytic</note>
    </ligand>
</feature>
<dbReference type="SUPFAM" id="SSF56281">
    <property type="entry name" value="Metallo-hydrolase/oxidoreductase"/>
    <property type="match status" value="1"/>
</dbReference>
<evidence type="ECO:0000256" key="7">
    <source>
        <dbReference type="ARBA" id="ARBA00022833"/>
    </source>
</evidence>
<feature type="binding site" evidence="8">
    <location>
        <position position="200"/>
    </location>
    <ligand>
        <name>Zn(2+)</name>
        <dbReference type="ChEBI" id="CHEBI:29105"/>
        <label>2</label>
        <note>catalytic</note>
    </ligand>
</feature>
<comment type="caution">
    <text evidence="10">The sequence shown here is derived from an EMBL/GenBank/DDBJ whole genome shotgun (WGS) entry which is preliminary data.</text>
</comment>
<evidence type="ECO:0000256" key="5">
    <source>
        <dbReference type="ARBA" id="ARBA00022759"/>
    </source>
</evidence>
<name>A0A9D2F3S6_9FIRM</name>
<comment type="cofactor">
    <cofactor evidence="8">
        <name>Zn(2+)</name>
        <dbReference type="ChEBI" id="CHEBI:29105"/>
    </cofactor>
    <text evidence="8">Binds 2 Zn(2+) ions.</text>
</comment>
<evidence type="ECO:0000256" key="1">
    <source>
        <dbReference type="ARBA" id="ARBA00011738"/>
    </source>
</evidence>
<feature type="binding site" evidence="8">
    <location>
        <position position="61"/>
    </location>
    <ligand>
        <name>Zn(2+)</name>
        <dbReference type="ChEBI" id="CHEBI:29105"/>
        <label>1</label>
        <note>catalytic</note>
    </ligand>
</feature>
<dbReference type="NCBIfam" id="NF000801">
    <property type="entry name" value="PRK00055.1-3"/>
    <property type="match status" value="1"/>
</dbReference>
<feature type="active site" description="Proton acceptor" evidence="8">
    <location>
        <position position="65"/>
    </location>
</feature>
<keyword evidence="4 8" id="KW-0479">Metal-binding</keyword>
<evidence type="ECO:0000313" key="11">
    <source>
        <dbReference type="Proteomes" id="UP000824031"/>
    </source>
</evidence>
<evidence type="ECO:0000256" key="4">
    <source>
        <dbReference type="ARBA" id="ARBA00022723"/>
    </source>
</evidence>
<dbReference type="GO" id="GO:0042781">
    <property type="term" value="F:3'-tRNA processing endoribonuclease activity"/>
    <property type="evidence" value="ECO:0007669"/>
    <property type="project" value="UniProtKB-UniRule"/>
</dbReference>
<evidence type="ECO:0000256" key="8">
    <source>
        <dbReference type="HAMAP-Rule" id="MF_01818"/>
    </source>
</evidence>
<reference evidence="10" key="2">
    <citation type="submission" date="2021-04" db="EMBL/GenBank/DDBJ databases">
        <authorList>
            <person name="Gilroy R."/>
        </authorList>
    </citation>
    <scope>NUCLEOTIDE SEQUENCE</scope>
    <source>
        <strain evidence="10">3436</strain>
    </source>
</reference>
<keyword evidence="2 8" id="KW-0819">tRNA processing</keyword>
<protein>
    <recommendedName>
        <fullName evidence="8">Ribonuclease Z</fullName>
        <shortName evidence="8">RNase Z</shortName>
        <ecNumber evidence="8">3.1.26.11</ecNumber>
    </recommendedName>
    <alternativeName>
        <fullName evidence="8">tRNA 3 endonuclease</fullName>
    </alternativeName>
    <alternativeName>
        <fullName evidence="8">tRNase Z</fullName>
    </alternativeName>
</protein>
<evidence type="ECO:0000256" key="2">
    <source>
        <dbReference type="ARBA" id="ARBA00022694"/>
    </source>
</evidence>